<reference evidence="1 2" key="1">
    <citation type="submission" date="2013-07" db="EMBL/GenBank/DDBJ databases">
        <authorList>
            <consortium name="DOE Joint Genome Institute"/>
            <person name="Eisen J."/>
            <person name="Huntemann M."/>
            <person name="Han J."/>
            <person name="Chen A."/>
            <person name="Kyrpides N."/>
            <person name="Mavromatis K."/>
            <person name="Markowitz V."/>
            <person name="Palaniappan K."/>
            <person name="Ivanova N."/>
            <person name="Schaumberg A."/>
            <person name="Pati A."/>
            <person name="Liolios K."/>
            <person name="Nordberg H.P."/>
            <person name="Cantor M.N."/>
            <person name="Hua S.X."/>
            <person name="Woyke T."/>
        </authorList>
    </citation>
    <scope>NUCLEOTIDE SEQUENCE [LARGE SCALE GENOMIC DNA]</scope>
    <source>
        <strain evidence="1 2">DSM 44712</strain>
    </source>
</reference>
<evidence type="ECO:0000313" key="2">
    <source>
        <dbReference type="Proteomes" id="UP000021053"/>
    </source>
</evidence>
<gene>
    <name evidence="1" type="ORF">CryarDRAFT_3741</name>
</gene>
<keyword evidence="2" id="KW-1185">Reference proteome</keyword>
<dbReference type="Proteomes" id="UP000021053">
    <property type="component" value="Unassembled WGS sequence"/>
</dbReference>
<sequence length="62" mass="7253">MINTVVKLADRLLSVVVPRTTALAEMEYRCVHCYGSFYRQDNRYCAGSCSEWYIGKCHDYYC</sequence>
<dbReference type="EMBL" id="JFBT01000001">
    <property type="protein sequence ID" value="EXG82550.1"/>
    <property type="molecule type" value="Genomic_DNA"/>
</dbReference>
<dbReference type="AlphaFoldDB" id="A0A010YQR7"/>
<organism evidence="1 2">
    <name type="scientific">Cryptosporangium arvum DSM 44712</name>
    <dbReference type="NCBI Taxonomy" id="927661"/>
    <lineage>
        <taxon>Bacteria</taxon>
        <taxon>Bacillati</taxon>
        <taxon>Actinomycetota</taxon>
        <taxon>Actinomycetes</taxon>
        <taxon>Cryptosporangiales</taxon>
        <taxon>Cryptosporangiaceae</taxon>
        <taxon>Cryptosporangium</taxon>
    </lineage>
</organism>
<dbReference type="HOGENOM" id="CLU_210195_0_0_11"/>
<name>A0A010YQR7_9ACTN</name>
<evidence type="ECO:0000313" key="1">
    <source>
        <dbReference type="EMBL" id="EXG82550.1"/>
    </source>
</evidence>
<proteinExistence type="predicted"/>
<accession>A0A010YQR7</accession>
<dbReference type="OrthoDB" id="3482702at2"/>
<comment type="caution">
    <text evidence="1">The sequence shown here is derived from an EMBL/GenBank/DDBJ whole genome shotgun (WGS) entry which is preliminary data.</text>
</comment>
<dbReference type="RefSeq" id="WP_035852416.1">
    <property type="nucleotide sequence ID" value="NZ_KK073874.1"/>
</dbReference>
<protein>
    <submittedName>
        <fullName evidence="1">Uncharacterized protein</fullName>
    </submittedName>
</protein>